<evidence type="ECO:0000256" key="1">
    <source>
        <dbReference type="SAM" id="SignalP"/>
    </source>
</evidence>
<dbReference type="STRING" id="65393.PCC7424_2946"/>
<feature type="signal peptide" evidence="1">
    <location>
        <begin position="1"/>
        <end position="28"/>
    </location>
</feature>
<dbReference type="KEGG" id="cyc:PCC7424_2946"/>
<evidence type="ECO:0000313" key="3">
    <source>
        <dbReference type="Proteomes" id="UP000002384"/>
    </source>
</evidence>
<dbReference type="PROSITE" id="PS51257">
    <property type="entry name" value="PROKAR_LIPOPROTEIN"/>
    <property type="match status" value="1"/>
</dbReference>
<dbReference type="HOGENOM" id="CLU_1775717_0_0_3"/>
<feature type="chain" id="PRO_5002858453" evidence="1">
    <location>
        <begin position="29"/>
        <end position="143"/>
    </location>
</feature>
<proteinExistence type="predicted"/>
<dbReference type="Proteomes" id="UP000002384">
    <property type="component" value="Chromosome"/>
</dbReference>
<evidence type="ECO:0000313" key="2">
    <source>
        <dbReference type="EMBL" id="ACK71350.1"/>
    </source>
</evidence>
<dbReference type="eggNOG" id="ENOG502ZTZQ">
    <property type="taxonomic scope" value="Bacteria"/>
</dbReference>
<keyword evidence="3" id="KW-1185">Reference proteome</keyword>
<protein>
    <submittedName>
        <fullName evidence="2">Uncharacterized protein</fullName>
    </submittedName>
</protein>
<dbReference type="EMBL" id="CP001291">
    <property type="protein sequence ID" value="ACK71350.1"/>
    <property type="molecule type" value="Genomic_DNA"/>
</dbReference>
<keyword evidence="1" id="KW-0732">Signal</keyword>
<dbReference type="AlphaFoldDB" id="B7K9Z4"/>
<gene>
    <name evidence="2" type="ordered locus">PCC7424_2946</name>
</gene>
<dbReference type="RefSeq" id="WP_015954948.1">
    <property type="nucleotide sequence ID" value="NC_011729.1"/>
</dbReference>
<organism evidence="2 3">
    <name type="scientific">Gloeothece citriformis (strain PCC 7424)</name>
    <name type="common">Cyanothece sp. (strain PCC 7424)</name>
    <dbReference type="NCBI Taxonomy" id="65393"/>
    <lineage>
        <taxon>Bacteria</taxon>
        <taxon>Bacillati</taxon>
        <taxon>Cyanobacteriota</taxon>
        <taxon>Cyanophyceae</taxon>
        <taxon>Oscillatoriophycideae</taxon>
        <taxon>Chroococcales</taxon>
        <taxon>Aphanothecaceae</taxon>
        <taxon>Gloeothece</taxon>
        <taxon>Gloeothece citriformis</taxon>
    </lineage>
</organism>
<accession>B7K9Z4</accession>
<dbReference type="OrthoDB" id="490493at2"/>
<reference evidence="3" key="1">
    <citation type="journal article" date="2011" name="MBio">
        <title>Novel metabolic attributes of the genus Cyanothece, comprising a group of unicellular nitrogen-fixing Cyanobacteria.</title>
        <authorList>
            <person name="Bandyopadhyay A."/>
            <person name="Elvitigala T."/>
            <person name="Welsh E."/>
            <person name="Stockel J."/>
            <person name="Liberton M."/>
            <person name="Min H."/>
            <person name="Sherman L.A."/>
            <person name="Pakrasi H.B."/>
        </authorList>
    </citation>
    <scope>NUCLEOTIDE SEQUENCE [LARGE SCALE GENOMIC DNA]</scope>
    <source>
        <strain evidence="3">PCC 7424</strain>
    </source>
</reference>
<name>B7K9Z4_GLOC7</name>
<sequence>MILFRRLRTTFITLSLVLLLLVTTTACGGSSVQAYQSPTSPYTNTYSQLERGNTSAGQNYGNWVVQTAQGMIQDAYVRDNDKLGVVISPDVRPHEVRPLAKSLLQGFEKNFPNHDLTVLVYAPDKKLILTAKYNNLARQVEYQ</sequence>